<dbReference type="RefSeq" id="WP_260221189.1">
    <property type="nucleotide sequence ID" value="NZ_JAJAGO010000016.1"/>
</dbReference>
<dbReference type="InterPro" id="IPR039261">
    <property type="entry name" value="FNR_nucleotide-bd"/>
</dbReference>
<dbReference type="InterPro" id="IPR050415">
    <property type="entry name" value="MRET"/>
</dbReference>
<dbReference type="PROSITE" id="PS01033">
    <property type="entry name" value="GLOBIN"/>
    <property type="match status" value="1"/>
</dbReference>
<keyword evidence="11" id="KW-0561">Oxygen transport</keyword>
<keyword evidence="11" id="KW-0479">Metal-binding</keyword>
<reference evidence="15 16" key="1">
    <citation type="submission" date="2021-10" db="EMBL/GenBank/DDBJ databases">
        <title>Streptomyces gossypii sp. nov., isolated from soil collected from cotton field.</title>
        <authorList>
            <person name="Ge X."/>
            <person name="Chen X."/>
            <person name="Liu W."/>
        </authorList>
    </citation>
    <scope>NUCLEOTIDE SEQUENCE [LARGE SCALE GENOMIC DNA]</scope>
    <source>
        <strain evidence="15 16">N2-109</strain>
    </source>
</reference>
<dbReference type="CDD" id="cd19753">
    <property type="entry name" value="Mb-like_oxidoreductase"/>
    <property type="match status" value="1"/>
</dbReference>
<protein>
    <recommendedName>
        <fullName evidence="4">nitric oxide dioxygenase</fullName>
        <ecNumber evidence="4">1.14.12.17</ecNumber>
    </recommendedName>
</protein>
<comment type="caution">
    <text evidence="15">The sequence shown here is derived from an EMBL/GenBank/DDBJ whole genome shotgun (WGS) entry which is preliminary data.</text>
</comment>
<evidence type="ECO:0000256" key="2">
    <source>
        <dbReference type="ARBA" id="ARBA00001974"/>
    </source>
</evidence>
<dbReference type="Gene3D" id="3.40.50.80">
    <property type="entry name" value="Nucleotide-binding domain of ferredoxin-NADP reductase (FNR) module"/>
    <property type="match status" value="1"/>
</dbReference>
<dbReference type="EMBL" id="JAJAGO010000016">
    <property type="protein sequence ID" value="MCT2593899.1"/>
    <property type="molecule type" value="Genomic_DNA"/>
</dbReference>
<dbReference type="Gene3D" id="2.40.30.10">
    <property type="entry name" value="Translation factors"/>
    <property type="match status" value="1"/>
</dbReference>
<dbReference type="PROSITE" id="PS51384">
    <property type="entry name" value="FAD_FR"/>
    <property type="match status" value="1"/>
</dbReference>
<comment type="catalytic activity">
    <reaction evidence="10">
        <text>2 nitric oxide + NADPH + 2 O2 = 2 nitrate + NADP(+) + H(+)</text>
        <dbReference type="Rhea" id="RHEA:19465"/>
        <dbReference type="ChEBI" id="CHEBI:15378"/>
        <dbReference type="ChEBI" id="CHEBI:15379"/>
        <dbReference type="ChEBI" id="CHEBI:16480"/>
        <dbReference type="ChEBI" id="CHEBI:17632"/>
        <dbReference type="ChEBI" id="CHEBI:57783"/>
        <dbReference type="ChEBI" id="CHEBI:58349"/>
        <dbReference type="EC" id="1.14.12.17"/>
    </reaction>
</comment>
<evidence type="ECO:0000256" key="4">
    <source>
        <dbReference type="ARBA" id="ARBA00012229"/>
    </source>
</evidence>
<sequence length="441" mass="48902">MHNDITVVTANFELVRRRADHVVKYFYAHLFAANPELRTLFPAEMNDQFERLFSALGHLVAHLDNPTLPDHLAQLGRDHRKFEVTAEHYEAVGRSLVAAMRFGSGRAWTRETEASWNAVYTSVATSMIRGAREARLRQEPRWWDATVLHQRLYQGRTAIISALPDQPYPYRAGQYATLQLPGLPRVWRPYSLARAPRGDGILEFHVARVKGGRLSNALCDRLTAGERLRLGPASGTATAPRGAGPVTLLAAGSGWSSVKAVLEELATRRPPHPVRLELVARAREHFYDPDTVAGLDEKYPWLEVSWWYPRPGEPRVRAARRLHAALLARGDWEAQHVYLSGPRFFVSEISELLSRQGVTPDRISHDRLPPTSSHSGPRTDHAEHFLAPRPAPWIDPDARADCAYERPAGAAGAAAYEGSDSPAAPGGGARLSLPGARRAVP</sequence>
<feature type="domain" description="Globin" evidence="13">
    <location>
        <begin position="1"/>
        <end position="132"/>
    </location>
</feature>
<dbReference type="SUPFAM" id="SSF52343">
    <property type="entry name" value="Ferredoxin reductase-like, C-terminal NADP-linked domain"/>
    <property type="match status" value="1"/>
</dbReference>
<evidence type="ECO:0000256" key="10">
    <source>
        <dbReference type="ARBA" id="ARBA00049433"/>
    </source>
</evidence>
<feature type="region of interest" description="Disordered" evidence="12">
    <location>
        <begin position="358"/>
        <end position="392"/>
    </location>
</feature>
<gene>
    <name evidence="15" type="ORF">LHJ74_29005</name>
</gene>
<dbReference type="Proteomes" id="UP001156389">
    <property type="component" value="Unassembled WGS sequence"/>
</dbReference>
<dbReference type="Gene3D" id="1.10.490.10">
    <property type="entry name" value="Globins"/>
    <property type="match status" value="1"/>
</dbReference>
<dbReference type="SUPFAM" id="SSF63380">
    <property type="entry name" value="Riboflavin synthase domain-like"/>
    <property type="match status" value="1"/>
</dbReference>
<keyword evidence="6" id="KW-0521">NADP</keyword>
<feature type="compositionally biased region" description="Basic and acidic residues" evidence="12">
    <location>
        <begin position="377"/>
        <end position="386"/>
    </location>
</feature>
<comment type="similarity">
    <text evidence="11">Belongs to the globin family.</text>
</comment>
<keyword evidence="5" id="KW-0001">2Fe-2S</keyword>
<evidence type="ECO:0000256" key="7">
    <source>
        <dbReference type="ARBA" id="ARBA00023014"/>
    </source>
</evidence>
<comment type="similarity">
    <text evidence="3">In the C-terminal section; belongs to the flavoprotein pyridine nucleotide cytochrome reductase family.</text>
</comment>
<evidence type="ECO:0000256" key="12">
    <source>
        <dbReference type="SAM" id="MobiDB-lite"/>
    </source>
</evidence>
<feature type="domain" description="FAD-binding FR-type" evidence="14">
    <location>
        <begin position="140"/>
        <end position="240"/>
    </location>
</feature>
<keyword evidence="16" id="KW-1185">Reference proteome</keyword>
<evidence type="ECO:0000256" key="9">
    <source>
        <dbReference type="ARBA" id="ARBA00048649"/>
    </source>
</evidence>
<keyword evidence="8" id="KW-0520">NAD</keyword>
<dbReference type="InterPro" id="IPR008333">
    <property type="entry name" value="Cbr1-like_FAD-bd_dom"/>
</dbReference>
<comment type="cofactor">
    <cofactor evidence="2">
        <name>FAD</name>
        <dbReference type="ChEBI" id="CHEBI:57692"/>
    </cofactor>
</comment>
<dbReference type="PANTHER" id="PTHR47354">
    <property type="entry name" value="NADH OXIDOREDUCTASE HCR"/>
    <property type="match status" value="1"/>
</dbReference>
<keyword evidence="11" id="KW-0813">Transport</keyword>
<keyword evidence="7" id="KW-0411">Iron-sulfur</keyword>
<comment type="cofactor">
    <cofactor evidence="1">
        <name>heme b</name>
        <dbReference type="ChEBI" id="CHEBI:60344"/>
    </cofactor>
</comment>
<organism evidence="15 16">
    <name type="scientific">Streptomyces gossypii</name>
    <dbReference type="NCBI Taxonomy" id="2883101"/>
    <lineage>
        <taxon>Bacteria</taxon>
        <taxon>Bacillati</taxon>
        <taxon>Actinomycetota</taxon>
        <taxon>Actinomycetes</taxon>
        <taxon>Kitasatosporales</taxon>
        <taxon>Streptomycetaceae</taxon>
        <taxon>Streptomyces</taxon>
    </lineage>
</organism>
<feature type="region of interest" description="Disordered" evidence="12">
    <location>
        <begin position="409"/>
        <end position="441"/>
    </location>
</feature>
<dbReference type="InterPro" id="IPR017938">
    <property type="entry name" value="Riboflavin_synthase-like_b-brl"/>
</dbReference>
<evidence type="ECO:0000256" key="8">
    <source>
        <dbReference type="ARBA" id="ARBA00023027"/>
    </source>
</evidence>
<comment type="catalytic activity">
    <reaction evidence="9">
        <text>2 nitric oxide + NADH + 2 O2 = 2 nitrate + NAD(+) + H(+)</text>
        <dbReference type="Rhea" id="RHEA:19469"/>
        <dbReference type="ChEBI" id="CHEBI:15378"/>
        <dbReference type="ChEBI" id="CHEBI:15379"/>
        <dbReference type="ChEBI" id="CHEBI:16480"/>
        <dbReference type="ChEBI" id="CHEBI:17632"/>
        <dbReference type="ChEBI" id="CHEBI:57540"/>
        <dbReference type="ChEBI" id="CHEBI:57945"/>
        <dbReference type="EC" id="1.14.12.17"/>
    </reaction>
</comment>
<evidence type="ECO:0000259" key="13">
    <source>
        <dbReference type="PROSITE" id="PS01033"/>
    </source>
</evidence>
<proteinExistence type="inferred from homology"/>
<dbReference type="PRINTS" id="PR00410">
    <property type="entry name" value="PHEHYDRXLASE"/>
</dbReference>
<dbReference type="PANTHER" id="PTHR47354:SF5">
    <property type="entry name" value="PROTEIN RFBI"/>
    <property type="match status" value="1"/>
</dbReference>
<evidence type="ECO:0000256" key="6">
    <source>
        <dbReference type="ARBA" id="ARBA00022857"/>
    </source>
</evidence>
<dbReference type="Pfam" id="PF00042">
    <property type="entry name" value="Globin"/>
    <property type="match status" value="1"/>
</dbReference>
<accession>A0ABT2K2N4</accession>
<dbReference type="InterPro" id="IPR009050">
    <property type="entry name" value="Globin-like_sf"/>
</dbReference>
<evidence type="ECO:0000256" key="1">
    <source>
        <dbReference type="ARBA" id="ARBA00001970"/>
    </source>
</evidence>
<dbReference type="InterPro" id="IPR012292">
    <property type="entry name" value="Globin/Proto"/>
</dbReference>
<dbReference type="InterPro" id="IPR000971">
    <property type="entry name" value="Globin"/>
</dbReference>
<keyword evidence="11" id="KW-0408">Iron</keyword>
<evidence type="ECO:0000313" key="16">
    <source>
        <dbReference type="Proteomes" id="UP001156389"/>
    </source>
</evidence>
<evidence type="ECO:0000256" key="5">
    <source>
        <dbReference type="ARBA" id="ARBA00022714"/>
    </source>
</evidence>
<dbReference type="EC" id="1.14.12.17" evidence="4"/>
<name>A0ABT2K2N4_9ACTN</name>
<evidence type="ECO:0000259" key="14">
    <source>
        <dbReference type="PROSITE" id="PS51384"/>
    </source>
</evidence>
<evidence type="ECO:0000256" key="11">
    <source>
        <dbReference type="RuleBase" id="RU000356"/>
    </source>
</evidence>
<dbReference type="Pfam" id="PF00970">
    <property type="entry name" value="FAD_binding_6"/>
    <property type="match status" value="1"/>
</dbReference>
<evidence type="ECO:0000256" key="3">
    <source>
        <dbReference type="ARBA" id="ARBA00006401"/>
    </source>
</evidence>
<dbReference type="SUPFAM" id="SSF46458">
    <property type="entry name" value="Globin-like"/>
    <property type="match status" value="1"/>
</dbReference>
<evidence type="ECO:0000313" key="15">
    <source>
        <dbReference type="EMBL" id="MCT2593899.1"/>
    </source>
</evidence>
<keyword evidence="11" id="KW-0349">Heme</keyword>
<dbReference type="InterPro" id="IPR017927">
    <property type="entry name" value="FAD-bd_FR_type"/>
</dbReference>